<evidence type="ECO:0000313" key="2">
    <source>
        <dbReference type="EMBL" id="AEB00367.1"/>
    </source>
</evidence>
<dbReference type="KEGG" id="vg:10722960"/>
<sequence>MTNVHPRVRLVVDVACKDGSTYNYAMIVPNHECGVLVPSKYYGQKLSFELFIDPANPPTLVLASPERGFFISEVKRVGNRYKFDVVVNRVAKRRDTEGQFTIAFVSERARLQGEVNTSLGHLDVDTFEVYSHVTKILRLNKYAVYNLIECHVLNSNENDKCKEVIQVLLAQIREMDEKLATFERLYPELQ</sequence>
<name>F4ZKV6_9BBAC</name>
<accession>F4ZKV6</accession>
<dbReference type="EMBL" id="HQ116624">
    <property type="protein sequence ID" value="AEB00367.1"/>
    <property type="molecule type" value="Genomic_DNA"/>
</dbReference>
<evidence type="ECO:0000313" key="3">
    <source>
        <dbReference type="Proteomes" id="UP000203549"/>
    </source>
</evidence>
<dbReference type="OrthoDB" id="30642at10239"/>
<organism evidence="2 3">
    <name type="scientific">Clostera anachoreta granulovirus</name>
    <dbReference type="NCBI Taxonomy" id="283675"/>
    <lineage>
        <taxon>Viruses</taxon>
        <taxon>Viruses incertae sedis</taxon>
        <taxon>Naldaviricetes</taxon>
        <taxon>Lefavirales</taxon>
        <taxon>Baculoviridae</taxon>
        <taxon>Betabaculovirus</taxon>
        <taxon>Betabaculovirus clanachoretae</taxon>
    </lineage>
</organism>
<dbReference type="Proteomes" id="UP000203549">
    <property type="component" value="Segment"/>
</dbReference>
<dbReference type="RefSeq" id="YP_004376287.1">
    <property type="nucleotide sequence ID" value="NC_015398.1"/>
</dbReference>
<dbReference type="GeneID" id="10722960"/>
<protein>
    <submittedName>
        <fullName evidence="2">Uncharacterized protein</fullName>
    </submittedName>
</protein>
<feature type="coiled-coil region" evidence="1">
    <location>
        <begin position="158"/>
        <end position="185"/>
    </location>
</feature>
<keyword evidence="3" id="KW-1185">Reference proteome</keyword>
<reference evidence="2 3" key="1">
    <citation type="journal article" date="2011" name="Arch. Virol.">
        <title>Genomic sequencing and analysis of Clostera anachoreta granulovirus.</title>
        <authorList>
            <person name="Liang Z."/>
            <person name="Zhang X."/>
            <person name="Yin X."/>
            <person name="Cao S."/>
            <person name="Xu F."/>
        </authorList>
    </citation>
    <scope>NUCLEOTIDE SEQUENCE [LARGE SCALE GENOMIC DNA]</scope>
    <source>
        <strain evidence="2">ClanGV-HBHN</strain>
    </source>
</reference>
<evidence type="ECO:0000256" key="1">
    <source>
        <dbReference type="SAM" id="Coils"/>
    </source>
</evidence>
<proteinExistence type="predicted"/>
<keyword evidence="1" id="KW-0175">Coiled coil</keyword>